<sequence>MPMHRLLWQSSEQVCQRQRFRNVPDLASLLLTTTNVPQDQQRVVRHFRHSTEKDPTAKLPFTAIRSRKNTSSEEFLLGGRQMTAVPVAMSLTASFMSGITVIGTPAEAYRYGTAFWLFVFSYAIMSIFSAEVFVPLFYRLGITSTYEYLEMRYNKVIRVIGTSMYITQTALYTGMVIYAPALALNQITGLDLWGVLVATGVVCIIYCTLGGLKAVIWTDVFQMVIMLVGFVAVIARGAVLQGGLGNIWKDAGDGGRLETFDFNPDPLQRHTFWTIVVGGSLMWTSIYSINQSQVQRYISCRTMTQAKLSLYVNMVGLWVTVSLAMLSGLTMYSIYKDCDPLTRGDVGNMDQLLPYLVMDILAEFPGIPGLFVAAAYSGTLSTVSSSINALVAVTVEDFVKPFLPNMSDRHASWMNMGLSVFFGGVCIGMAAVASLMGSILQAALSIFGMISGPLLGLYLLGMFFRCANSTGGLSGLISGLVITLWVGIGAQIYPPGPDKTNPLPLTTAGCIVDTNFTTMSPWTTTMDLTTPVPRPPLADSWYSLSYLYFCPLGTIITIMVGLVVSLATGGCKREKLRPELFIGKRDLICFGCNRHSTETSELTEKVHPDGKQGIDNPEFSDIELEKKEKDMDTITRF</sequence>
<feature type="transmembrane region" description="Helical" evidence="13">
    <location>
        <begin position="355"/>
        <end position="376"/>
    </location>
</feature>
<feature type="transmembrane region" description="Helical" evidence="13">
    <location>
        <begin position="472"/>
        <end position="493"/>
    </location>
</feature>
<keyword evidence="6 13" id="KW-1133">Transmembrane helix</keyword>
<evidence type="ECO:0000256" key="7">
    <source>
        <dbReference type="ARBA" id="ARBA00023053"/>
    </source>
</evidence>
<evidence type="ECO:0000256" key="9">
    <source>
        <dbReference type="ARBA" id="ARBA00023136"/>
    </source>
</evidence>
<evidence type="ECO:0008006" key="16">
    <source>
        <dbReference type="Google" id="ProtNLM"/>
    </source>
</evidence>
<keyword evidence="3" id="KW-0813">Transport</keyword>
<gene>
    <name evidence="14" type="ORF">AALO_G00139480</name>
</gene>
<dbReference type="GO" id="GO:0005886">
    <property type="term" value="C:plasma membrane"/>
    <property type="evidence" value="ECO:0007669"/>
    <property type="project" value="UniProtKB-SubCell"/>
</dbReference>
<feature type="compositionally biased region" description="Basic and acidic residues" evidence="12">
    <location>
        <begin position="600"/>
        <end position="612"/>
    </location>
</feature>
<feature type="transmembrane region" description="Helical" evidence="13">
    <location>
        <begin position="224"/>
        <end position="244"/>
    </location>
</feature>
<evidence type="ECO:0000313" key="14">
    <source>
        <dbReference type="EMBL" id="KAG5274727.1"/>
    </source>
</evidence>
<dbReference type="InterPro" id="IPR038377">
    <property type="entry name" value="Na/Glc_symporter_sf"/>
</dbReference>
<evidence type="ECO:0000256" key="6">
    <source>
        <dbReference type="ARBA" id="ARBA00022989"/>
    </source>
</evidence>
<feature type="transmembrane region" description="Helical" evidence="13">
    <location>
        <begin position="546"/>
        <end position="567"/>
    </location>
</feature>
<reference evidence="14" key="1">
    <citation type="submission" date="2020-10" db="EMBL/GenBank/DDBJ databases">
        <title>Chromosome-scale genome assembly of the Allis shad, Alosa alosa.</title>
        <authorList>
            <person name="Margot Z."/>
            <person name="Christophe K."/>
            <person name="Cabau C."/>
            <person name="Louis A."/>
            <person name="Berthelot C."/>
            <person name="Parey E."/>
            <person name="Roest Crollius H."/>
            <person name="Montfort J."/>
            <person name="Robinson-Rechavi M."/>
            <person name="Bucao C."/>
            <person name="Bouchez O."/>
            <person name="Gislard M."/>
            <person name="Lluch J."/>
            <person name="Milhes M."/>
            <person name="Lampietro C."/>
            <person name="Lopez Roques C."/>
            <person name="Donnadieu C."/>
            <person name="Braasch I."/>
            <person name="Desvignes T."/>
            <person name="Postlethwait J."/>
            <person name="Bobe J."/>
            <person name="Guiguen Y."/>
        </authorList>
    </citation>
    <scope>NUCLEOTIDE SEQUENCE</scope>
    <source>
        <strain evidence="14">M-15738</strain>
        <tissue evidence="14">Blood</tissue>
    </source>
</reference>
<comment type="similarity">
    <text evidence="2 11">Belongs to the sodium:solute symporter (SSF) (TC 2.A.21) family.</text>
</comment>
<evidence type="ECO:0000256" key="1">
    <source>
        <dbReference type="ARBA" id="ARBA00004651"/>
    </source>
</evidence>
<evidence type="ECO:0000256" key="4">
    <source>
        <dbReference type="ARBA" id="ARBA00022475"/>
    </source>
</evidence>
<keyword evidence="7" id="KW-0915">Sodium</keyword>
<dbReference type="GO" id="GO:0005343">
    <property type="term" value="F:organic acid:sodium symporter activity"/>
    <property type="evidence" value="ECO:0007669"/>
    <property type="project" value="TreeGrafter"/>
</dbReference>
<evidence type="ECO:0000313" key="15">
    <source>
        <dbReference type="Proteomes" id="UP000823561"/>
    </source>
</evidence>
<dbReference type="InterPro" id="IPR001734">
    <property type="entry name" value="Na/solute_symporter"/>
</dbReference>
<keyword evidence="9 13" id="KW-0472">Membrane</keyword>
<protein>
    <recommendedName>
        <fullName evidence="16">Sodium-coupled monocarboxylate transporter 1</fullName>
    </recommendedName>
</protein>
<feature type="transmembrane region" description="Helical" evidence="13">
    <location>
        <begin position="192"/>
        <end position="212"/>
    </location>
</feature>
<evidence type="ECO:0000256" key="3">
    <source>
        <dbReference type="ARBA" id="ARBA00022448"/>
    </source>
</evidence>
<proteinExistence type="inferred from homology"/>
<feature type="transmembrane region" description="Helical" evidence="13">
    <location>
        <begin position="270"/>
        <end position="289"/>
    </location>
</feature>
<accession>A0AAV6GL41</accession>
<feature type="transmembrane region" description="Helical" evidence="13">
    <location>
        <begin position="439"/>
        <end position="460"/>
    </location>
</feature>
<dbReference type="PANTHER" id="PTHR42985:SF25">
    <property type="entry name" value="SODIUM-COUPLED MONOCARBOXYLATE TRANSPORTER 1"/>
    <property type="match status" value="1"/>
</dbReference>
<dbReference type="Gene3D" id="1.20.1730.10">
    <property type="entry name" value="Sodium/glucose cotransporter"/>
    <property type="match status" value="1"/>
</dbReference>
<keyword evidence="4" id="KW-1003">Cell membrane</keyword>
<dbReference type="Pfam" id="PF00474">
    <property type="entry name" value="SSF"/>
    <property type="match status" value="1"/>
</dbReference>
<keyword evidence="10" id="KW-0739">Sodium transport</keyword>
<comment type="subcellular location">
    <subcellularLocation>
        <location evidence="1">Cell membrane</location>
        <topology evidence="1">Multi-pass membrane protein</topology>
    </subcellularLocation>
</comment>
<organism evidence="14 15">
    <name type="scientific">Alosa alosa</name>
    <name type="common">allis shad</name>
    <dbReference type="NCBI Taxonomy" id="278164"/>
    <lineage>
        <taxon>Eukaryota</taxon>
        <taxon>Metazoa</taxon>
        <taxon>Chordata</taxon>
        <taxon>Craniata</taxon>
        <taxon>Vertebrata</taxon>
        <taxon>Euteleostomi</taxon>
        <taxon>Actinopterygii</taxon>
        <taxon>Neopterygii</taxon>
        <taxon>Teleostei</taxon>
        <taxon>Clupei</taxon>
        <taxon>Clupeiformes</taxon>
        <taxon>Clupeoidei</taxon>
        <taxon>Clupeidae</taxon>
        <taxon>Alosa</taxon>
    </lineage>
</organism>
<dbReference type="Proteomes" id="UP000823561">
    <property type="component" value="Chromosome 10"/>
</dbReference>
<evidence type="ECO:0000256" key="13">
    <source>
        <dbReference type="SAM" id="Phobius"/>
    </source>
</evidence>
<feature type="transmembrane region" description="Helical" evidence="13">
    <location>
        <begin position="159"/>
        <end position="180"/>
    </location>
</feature>
<evidence type="ECO:0000256" key="5">
    <source>
        <dbReference type="ARBA" id="ARBA00022692"/>
    </source>
</evidence>
<evidence type="ECO:0000256" key="10">
    <source>
        <dbReference type="ARBA" id="ARBA00023201"/>
    </source>
</evidence>
<dbReference type="InterPro" id="IPR051163">
    <property type="entry name" value="Sodium:Solute_Symporter_SSF"/>
</dbReference>
<keyword evidence="5 13" id="KW-0812">Transmembrane</keyword>
<dbReference type="AlphaFoldDB" id="A0AAV6GL41"/>
<dbReference type="GO" id="GO:0015730">
    <property type="term" value="P:propanoate transmembrane transport"/>
    <property type="evidence" value="ECO:0007669"/>
    <property type="project" value="TreeGrafter"/>
</dbReference>
<evidence type="ECO:0000256" key="11">
    <source>
        <dbReference type="RuleBase" id="RU362091"/>
    </source>
</evidence>
<dbReference type="EMBL" id="JADWDJ010000010">
    <property type="protein sequence ID" value="KAG5274727.1"/>
    <property type="molecule type" value="Genomic_DNA"/>
</dbReference>
<name>A0AAV6GL41_9TELE</name>
<dbReference type="NCBIfam" id="TIGR00813">
    <property type="entry name" value="sss"/>
    <property type="match status" value="1"/>
</dbReference>
<keyword evidence="8" id="KW-0406">Ion transport</keyword>
<feature type="region of interest" description="Disordered" evidence="12">
    <location>
        <begin position="600"/>
        <end position="622"/>
    </location>
</feature>
<evidence type="ECO:0000256" key="8">
    <source>
        <dbReference type="ARBA" id="ARBA00023065"/>
    </source>
</evidence>
<feature type="transmembrane region" description="Helical" evidence="13">
    <location>
        <begin position="115"/>
        <end position="138"/>
    </location>
</feature>
<evidence type="ECO:0000256" key="12">
    <source>
        <dbReference type="SAM" id="MobiDB-lite"/>
    </source>
</evidence>
<keyword evidence="15" id="KW-1185">Reference proteome</keyword>
<feature type="transmembrane region" description="Helical" evidence="13">
    <location>
        <begin position="413"/>
        <end position="433"/>
    </location>
</feature>
<dbReference type="PANTHER" id="PTHR42985">
    <property type="entry name" value="SODIUM-COUPLED MONOCARBOXYLATE TRANSPORTER"/>
    <property type="match status" value="1"/>
</dbReference>
<comment type="caution">
    <text evidence="14">The sequence shown here is derived from an EMBL/GenBank/DDBJ whole genome shotgun (WGS) entry which is preliminary data.</text>
</comment>
<feature type="transmembrane region" description="Helical" evidence="13">
    <location>
        <begin position="84"/>
        <end position="103"/>
    </location>
</feature>
<evidence type="ECO:0000256" key="2">
    <source>
        <dbReference type="ARBA" id="ARBA00006434"/>
    </source>
</evidence>
<dbReference type="GO" id="GO:0070062">
    <property type="term" value="C:extracellular exosome"/>
    <property type="evidence" value="ECO:0007669"/>
    <property type="project" value="TreeGrafter"/>
</dbReference>
<feature type="transmembrane region" description="Helical" evidence="13">
    <location>
        <begin position="310"/>
        <end position="335"/>
    </location>
</feature>
<dbReference type="PROSITE" id="PS50283">
    <property type="entry name" value="NA_SOLUT_SYMP_3"/>
    <property type="match status" value="1"/>
</dbReference>